<protein>
    <recommendedName>
        <fullName evidence="3">DisA checkpoint controller nucleotide-binding</fullName>
    </recommendedName>
</protein>
<accession>A0ABQ5XAM6</accession>
<evidence type="ECO:0000313" key="1">
    <source>
        <dbReference type="EMBL" id="GLQ87709.1"/>
    </source>
</evidence>
<dbReference type="Proteomes" id="UP001156627">
    <property type="component" value="Unassembled WGS sequence"/>
</dbReference>
<comment type="caution">
    <text evidence="1">The sequence shown here is derived from an EMBL/GenBank/DDBJ whole genome shotgun (WGS) entry which is preliminary data.</text>
</comment>
<reference evidence="2" key="1">
    <citation type="journal article" date="2019" name="Int. J. Syst. Evol. Microbiol.">
        <title>The Global Catalogue of Microorganisms (GCM) 10K type strain sequencing project: providing services to taxonomists for standard genome sequencing and annotation.</title>
        <authorList>
            <consortium name="The Broad Institute Genomics Platform"/>
            <consortium name="The Broad Institute Genome Sequencing Center for Infectious Disease"/>
            <person name="Wu L."/>
            <person name="Ma J."/>
        </authorList>
    </citation>
    <scope>NUCLEOTIDE SEQUENCE [LARGE SCALE GENOMIC DNA]</scope>
    <source>
        <strain evidence="2">NBRC 111981</strain>
    </source>
</reference>
<sequence>MQDLRELLYRVQGKAGPAFSGIGVLVCDQPDLLPICSLRPRSAPPSHVATDDYLAHISTLTSEFHDGFHVISTQGQLLKIAQYFSPPIVTNAEIDYGKVFGGRYLAALFGSALSQVTAAGIASNGFGIAVFRRGVEVHFEGTT</sequence>
<dbReference type="EMBL" id="BSOA01000010">
    <property type="protein sequence ID" value="GLQ87709.1"/>
    <property type="molecule type" value="Genomic_DNA"/>
</dbReference>
<name>A0ABQ5XAM6_9GAMM</name>
<gene>
    <name evidence="1" type="ORF">GCM10007898_12760</name>
</gene>
<keyword evidence="2" id="KW-1185">Reference proteome</keyword>
<evidence type="ECO:0008006" key="3">
    <source>
        <dbReference type="Google" id="ProtNLM"/>
    </source>
</evidence>
<organism evidence="1 2">
    <name type="scientific">Dyella flagellata</name>
    <dbReference type="NCBI Taxonomy" id="1867833"/>
    <lineage>
        <taxon>Bacteria</taxon>
        <taxon>Pseudomonadati</taxon>
        <taxon>Pseudomonadota</taxon>
        <taxon>Gammaproteobacteria</taxon>
        <taxon>Lysobacterales</taxon>
        <taxon>Rhodanobacteraceae</taxon>
        <taxon>Dyella</taxon>
    </lineage>
</organism>
<evidence type="ECO:0000313" key="2">
    <source>
        <dbReference type="Proteomes" id="UP001156627"/>
    </source>
</evidence>
<proteinExistence type="predicted"/>